<evidence type="ECO:0000313" key="2">
    <source>
        <dbReference type="EMBL" id="KAG7310149.1"/>
    </source>
</evidence>
<evidence type="ECO:0000313" key="3">
    <source>
        <dbReference type="Proteomes" id="UP000823941"/>
    </source>
</evidence>
<proteinExistence type="predicted"/>
<protein>
    <submittedName>
        <fullName evidence="2">Uncharacterized protein</fullName>
    </submittedName>
</protein>
<organism evidence="2 3">
    <name type="scientific">Plutella xylostella</name>
    <name type="common">Diamondback moth</name>
    <name type="synonym">Plutella maculipennis</name>
    <dbReference type="NCBI Taxonomy" id="51655"/>
    <lineage>
        <taxon>Eukaryota</taxon>
        <taxon>Metazoa</taxon>
        <taxon>Ecdysozoa</taxon>
        <taxon>Arthropoda</taxon>
        <taxon>Hexapoda</taxon>
        <taxon>Insecta</taxon>
        <taxon>Pterygota</taxon>
        <taxon>Neoptera</taxon>
        <taxon>Endopterygota</taxon>
        <taxon>Lepidoptera</taxon>
        <taxon>Glossata</taxon>
        <taxon>Ditrysia</taxon>
        <taxon>Yponomeutoidea</taxon>
        <taxon>Plutellidae</taxon>
        <taxon>Plutella</taxon>
    </lineage>
</organism>
<accession>A0ABQ7QYM4</accession>
<reference evidence="2 3" key="1">
    <citation type="submission" date="2021-06" db="EMBL/GenBank/DDBJ databases">
        <title>A haploid diamondback moth (Plutella xylostella L.) genome assembly resolves 31 chromosomes and identifies a diamide resistance mutation.</title>
        <authorList>
            <person name="Ward C.M."/>
            <person name="Perry K.D."/>
            <person name="Baker G."/>
            <person name="Powis K."/>
            <person name="Heckel D.G."/>
            <person name="Baxter S.W."/>
        </authorList>
    </citation>
    <scope>NUCLEOTIDE SEQUENCE [LARGE SCALE GENOMIC DNA]</scope>
    <source>
        <strain evidence="2 3">LV</strain>
        <tissue evidence="2">Single pupa</tissue>
    </source>
</reference>
<sequence length="283" mass="31217">MLSPTNSNSSQPNMLSHTNSNTSQSPQLSPTKSLTSQPKMLSHANSNTSQSPQLSPTKSYTSQPKMLSHSMPNTSQSKMLSPTNINSSQSPQLSHTTSNTSQPDKLSPYNSNSSQPKMLSQTKSDSSQYTTSQSEKLSLSSTKSNSPQSQQLSPSIPTTSKNCTVYDNNGDKPCYEIIYKQGRLNSNADTLSRYPVCVLNQNLNETAYETYLKLQFTKSNSNNTTIEEHSERLLTSKYKLIACPTSLDFDYSMPHCYEILSDLENAAEACFETIQGQNAPIVY</sequence>
<feature type="region of interest" description="Disordered" evidence="1">
    <location>
        <begin position="1"/>
        <end position="164"/>
    </location>
</feature>
<dbReference type="EMBL" id="JAHIBW010000006">
    <property type="protein sequence ID" value="KAG7310149.1"/>
    <property type="molecule type" value="Genomic_DNA"/>
</dbReference>
<dbReference type="Proteomes" id="UP000823941">
    <property type="component" value="Chromosome 6"/>
</dbReference>
<feature type="compositionally biased region" description="Low complexity" evidence="1">
    <location>
        <begin position="144"/>
        <end position="160"/>
    </location>
</feature>
<evidence type="ECO:0000256" key="1">
    <source>
        <dbReference type="SAM" id="MobiDB-lite"/>
    </source>
</evidence>
<keyword evidence="3" id="KW-1185">Reference proteome</keyword>
<comment type="caution">
    <text evidence="2">The sequence shown here is derived from an EMBL/GenBank/DDBJ whole genome shotgun (WGS) entry which is preliminary data.</text>
</comment>
<name>A0ABQ7QYM4_PLUXY</name>
<feature type="compositionally biased region" description="Polar residues" evidence="1">
    <location>
        <begin position="1"/>
        <end position="143"/>
    </location>
</feature>
<gene>
    <name evidence="2" type="ORF">JYU34_004702</name>
</gene>